<reference evidence="5" key="1">
    <citation type="journal article" date="2019" name="Int. J. Syst. Evol. Microbiol.">
        <title>The Global Catalogue of Microorganisms (GCM) 10K type strain sequencing project: providing services to taxonomists for standard genome sequencing and annotation.</title>
        <authorList>
            <consortium name="The Broad Institute Genomics Platform"/>
            <consortium name="The Broad Institute Genome Sequencing Center for Infectious Disease"/>
            <person name="Wu L."/>
            <person name="Ma J."/>
        </authorList>
    </citation>
    <scope>NUCLEOTIDE SEQUENCE [LARGE SCALE GENOMIC DNA]</scope>
    <source>
        <strain evidence="5">KCTC 19812</strain>
    </source>
</reference>
<dbReference type="Pfam" id="PF00106">
    <property type="entry name" value="adh_short"/>
    <property type="match status" value="1"/>
</dbReference>
<dbReference type="InterPro" id="IPR002347">
    <property type="entry name" value="SDR_fam"/>
</dbReference>
<comment type="similarity">
    <text evidence="1 3">Belongs to the short-chain dehydrogenases/reductases (SDR) family.</text>
</comment>
<dbReference type="Gene3D" id="3.40.50.720">
    <property type="entry name" value="NAD(P)-binding Rossmann-like Domain"/>
    <property type="match status" value="1"/>
</dbReference>
<evidence type="ECO:0000256" key="3">
    <source>
        <dbReference type="RuleBase" id="RU000363"/>
    </source>
</evidence>
<evidence type="ECO:0000313" key="4">
    <source>
        <dbReference type="EMBL" id="MFD2201215.1"/>
    </source>
</evidence>
<keyword evidence="5" id="KW-1185">Reference proteome</keyword>
<keyword evidence="2 4" id="KW-0560">Oxidoreductase</keyword>
<dbReference type="PRINTS" id="PR00081">
    <property type="entry name" value="GDHRDH"/>
</dbReference>
<dbReference type="GO" id="GO:0016491">
    <property type="term" value="F:oxidoreductase activity"/>
    <property type="evidence" value="ECO:0007669"/>
    <property type="project" value="UniProtKB-KW"/>
</dbReference>
<accession>A0ABW5B999</accession>
<proteinExistence type="inferred from homology"/>
<gene>
    <name evidence="4" type="ORF">ACFSKV_06540</name>
</gene>
<dbReference type="RefSeq" id="WP_380801127.1">
    <property type="nucleotide sequence ID" value="NZ_JBHUIV010000010.1"/>
</dbReference>
<protein>
    <submittedName>
        <fullName evidence="4">SDR family NAD(P)-dependent oxidoreductase</fullName>
        <ecNumber evidence="4">1.-.-.-</ecNumber>
    </submittedName>
</protein>
<dbReference type="PANTHER" id="PTHR44196:SF2">
    <property type="entry name" value="SHORT-CHAIN DEHYDROGENASE-RELATED"/>
    <property type="match status" value="1"/>
</dbReference>
<dbReference type="SUPFAM" id="SSF51735">
    <property type="entry name" value="NAD(P)-binding Rossmann-fold domains"/>
    <property type="match status" value="1"/>
</dbReference>
<evidence type="ECO:0000256" key="1">
    <source>
        <dbReference type="ARBA" id="ARBA00006484"/>
    </source>
</evidence>
<organism evidence="4 5">
    <name type="scientific">Shivajiella indica</name>
    <dbReference type="NCBI Taxonomy" id="872115"/>
    <lineage>
        <taxon>Bacteria</taxon>
        <taxon>Pseudomonadati</taxon>
        <taxon>Bacteroidota</taxon>
        <taxon>Cytophagia</taxon>
        <taxon>Cytophagales</taxon>
        <taxon>Cyclobacteriaceae</taxon>
        <taxon>Shivajiella</taxon>
    </lineage>
</organism>
<dbReference type="EMBL" id="JBHUIV010000010">
    <property type="protein sequence ID" value="MFD2201215.1"/>
    <property type="molecule type" value="Genomic_DNA"/>
</dbReference>
<dbReference type="Proteomes" id="UP001597414">
    <property type="component" value="Unassembled WGS sequence"/>
</dbReference>
<dbReference type="InterPro" id="IPR036291">
    <property type="entry name" value="NAD(P)-bd_dom_sf"/>
</dbReference>
<dbReference type="PANTHER" id="PTHR44196">
    <property type="entry name" value="DEHYDROGENASE/REDUCTASE SDR FAMILY MEMBER 7B"/>
    <property type="match status" value="1"/>
</dbReference>
<name>A0ABW5B999_9BACT</name>
<dbReference type="EC" id="1.-.-.-" evidence="4"/>
<sequence length="280" mass="31488">MNKVALITGASDGLGKAMAISCAKKEMDLLLVALPETGLPELAEFIEGSFEVRTHYLELDLTEMENCQFLINYVIEKELPVSFLINNAGIGGSVGFVEENFALFDKMILLNVRALTFITHGLIPILEKQEKSYILNVSSMIIHFEGPFKQVYGATKSYIYFFSKCLDYELVGKNIQVSILCPAGVNSNIKMRLLHNNCSSFQKLTILSPEEVADYALEKCLAGKREIIPGKFIRFLFFISKLMPNSLRRYLTLINNKNLIKSNKIIKEPEPAMESNVEVL</sequence>
<evidence type="ECO:0000256" key="2">
    <source>
        <dbReference type="ARBA" id="ARBA00023002"/>
    </source>
</evidence>
<comment type="caution">
    <text evidence="4">The sequence shown here is derived from an EMBL/GenBank/DDBJ whole genome shotgun (WGS) entry which is preliminary data.</text>
</comment>
<dbReference type="PIRSF" id="PIRSF000126">
    <property type="entry name" value="11-beta-HSD1"/>
    <property type="match status" value="1"/>
</dbReference>
<evidence type="ECO:0000313" key="5">
    <source>
        <dbReference type="Proteomes" id="UP001597414"/>
    </source>
</evidence>
<dbReference type="PRINTS" id="PR00080">
    <property type="entry name" value="SDRFAMILY"/>
</dbReference>